<evidence type="ECO:0000313" key="3">
    <source>
        <dbReference type="EMBL" id="HGY94406.1"/>
    </source>
</evidence>
<comment type="caution">
    <text evidence="3">The sequence shown here is derived from an EMBL/GenBank/DDBJ whole genome shotgun (WGS) entry which is preliminary data.</text>
</comment>
<feature type="region of interest" description="Disordered" evidence="1">
    <location>
        <begin position="143"/>
        <end position="175"/>
    </location>
</feature>
<feature type="region of interest" description="Disordered" evidence="1">
    <location>
        <begin position="258"/>
        <end position="288"/>
    </location>
</feature>
<feature type="chain" id="PRO_5030807230" evidence="2">
    <location>
        <begin position="27"/>
        <end position="369"/>
    </location>
</feature>
<keyword evidence="2" id="KW-0732">Signal</keyword>
<gene>
    <name evidence="3" type="ORF">ENW50_06935</name>
</gene>
<proteinExistence type="predicted"/>
<accession>A0A7V4XSP4</accession>
<protein>
    <submittedName>
        <fullName evidence="3">VWA domain-containing protein</fullName>
    </submittedName>
</protein>
<dbReference type="SUPFAM" id="SSF53300">
    <property type="entry name" value="vWA-like"/>
    <property type="match status" value="1"/>
</dbReference>
<evidence type="ECO:0000256" key="1">
    <source>
        <dbReference type="SAM" id="MobiDB-lite"/>
    </source>
</evidence>
<dbReference type="InterPro" id="IPR036465">
    <property type="entry name" value="vWFA_dom_sf"/>
</dbReference>
<sequence length="369" mass="39878">MFSSLRFKLWIIPAALGLLLPLQAQAGAQETNPSAVIRVPVVVHGKHGELLPYLTASDFTLTDNTHPQTIQSFAPGANLPLTVGLLFETGPGQSSPLHEKVHASEQFLSRLLSKHASGGAPRVFVVQFHRDIDLLEDPSASESKAQQALSQVGEAQFHGDSNAETASVSPPNKRRHAKASGAALYEAIYLAAHNVLAHPTGRKAIIVLSDGIDRGSKTTLNGAVEAAQKAGVAIYAIYFKGGRPPMEFLPSNRNTGNRGYPGNYPGSYPGDYPGDTGNPMPGPSGERRVDGRKMLEELCSRTGGEMFDSRRQALPQIFVAVMQQLNEADILQYTRTKAATEPGFHHIRLKPKPKDVTVQMTEGYWLGDE</sequence>
<dbReference type="EMBL" id="DTKL01000039">
    <property type="protein sequence ID" value="HGY94406.1"/>
    <property type="molecule type" value="Genomic_DNA"/>
</dbReference>
<dbReference type="Gene3D" id="3.40.50.410">
    <property type="entry name" value="von Willebrand factor, type A domain"/>
    <property type="match status" value="1"/>
</dbReference>
<feature type="signal peptide" evidence="2">
    <location>
        <begin position="1"/>
        <end position="26"/>
    </location>
</feature>
<dbReference type="CDD" id="cd00198">
    <property type="entry name" value="vWFA"/>
    <property type="match status" value="1"/>
</dbReference>
<dbReference type="InterPro" id="IPR017802">
    <property type="entry name" value="VWFA-rel_acidobac-type"/>
</dbReference>
<dbReference type="NCBIfam" id="TIGR03436">
    <property type="entry name" value="acidobact_VWFA"/>
    <property type="match status" value="1"/>
</dbReference>
<reference evidence="3" key="1">
    <citation type="journal article" date="2020" name="mSystems">
        <title>Genome- and Community-Level Interaction Insights into Carbon Utilization and Element Cycling Functions of Hydrothermarchaeota in Hydrothermal Sediment.</title>
        <authorList>
            <person name="Zhou Z."/>
            <person name="Liu Y."/>
            <person name="Xu W."/>
            <person name="Pan J."/>
            <person name="Luo Z.H."/>
            <person name="Li M."/>
        </authorList>
    </citation>
    <scope>NUCLEOTIDE SEQUENCE [LARGE SCALE GENOMIC DNA]</scope>
    <source>
        <strain evidence="3">SpSt-855</strain>
    </source>
</reference>
<feature type="compositionally biased region" description="Low complexity" evidence="1">
    <location>
        <begin position="258"/>
        <end position="277"/>
    </location>
</feature>
<dbReference type="AlphaFoldDB" id="A0A7V4XSP4"/>
<evidence type="ECO:0000256" key="2">
    <source>
        <dbReference type="SAM" id="SignalP"/>
    </source>
</evidence>
<organism evidence="3">
    <name type="scientific">Acidobacterium capsulatum</name>
    <dbReference type="NCBI Taxonomy" id="33075"/>
    <lineage>
        <taxon>Bacteria</taxon>
        <taxon>Pseudomonadati</taxon>
        <taxon>Acidobacteriota</taxon>
        <taxon>Terriglobia</taxon>
        <taxon>Terriglobales</taxon>
        <taxon>Acidobacteriaceae</taxon>
        <taxon>Acidobacterium</taxon>
    </lineage>
</organism>
<name>A0A7V4XSP4_9BACT</name>